<dbReference type="PATRIC" id="fig|1434109.4.peg.2859"/>
<dbReference type="HOGENOM" id="CLU_2802193_0_0_2"/>
<protein>
    <submittedName>
        <fullName evidence="1">Uncharacterized protein</fullName>
    </submittedName>
</protein>
<evidence type="ECO:0000313" key="2">
    <source>
        <dbReference type="Proteomes" id="UP000033038"/>
    </source>
</evidence>
<dbReference type="EMBL" id="CP009526">
    <property type="protein sequence ID" value="AKB51471.1"/>
    <property type="molecule type" value="Genomic_DNA"/>
</dbReference>
<name>A0A0E3LLL3_METBA</name>
<organism evidence="1 2">
    <name type="scientific">Methanosarcina barkeri str. Wiesmoor</name>
    <dbReference type="NCBI Taxonomy" id="1434109"/>
    <lineage>
        <taxon>Archaea</taxon>
        <taxon>Methanobacteriati</taxon>
        <taxon>Methanobacteriota</taxon>
        <taxon>Stenosarchaea group</taxon>
        <taxon>Methanomicrobia</taxon>
        <taxon>Methanosarcinales</taxon>
        <taxon>Methanosarcinaceae</taxon>
        <taxon>Methanosarcina</taxon>
    </lineage>
</organism>
<dbReference type="Proteomes" id="UP000033038">
    <property type="component" value="Chromosome"/>
</dbReference>
<accession>A0A0E3LLL3</accession>
<dbReference type="AlphaFoldDB" id="A0A0E3LLL3"/>
<dbReference type="KEGG" id="mbw:MSBRW_2218"/>
<reference evidence="1 2" key="1">
    <citation type="submission" date="2014-07" db="EMBL/GenBank/DDBJ databases">
        <title>Methanogenic archaea and the global carbon cycle.</title>
        <authorList>
            <person name="Henriksen J.R."/>
            <person name="Luke J."/>
            <person name="Reinhart S."/>
            <person name="Benedict M.N."/>
            <person name="Youngblut N.D."/>
            <person name="Metcalf M.E."/>
            <person name="Whitaker R.J."/>
            <person name="Metcalf W.W."/>
        </authorList>
    </citation>
    <scope>NUCLEOTIDE SEQUENCE [LARGE SCALE GENOMIC DNA]</scope>
    <source>
        <strain evidence="1 2">Wiesmoor</strain>
    </source>
</reference>
<sequence>MKWSEIPYRLEIKRSVQELMKIINLWTNETDKLILKNKNWSLRTIIITIAGLKFNISGAEKKWIYLS</sequence>
<proteinExistence type="predicted"/>
<gene>
    <name evidence="1" type="ORF">MSBRW_2218</name>
</gene>
<evidence type="ECO:0000313" key="1">
    <source>
        <dbReference type="EMBL" id="AKB51471.1"/>
    </source>
</evidence>